<proteinExistence type="predicted"/>
<comment type="caution">
    <text evidence="2">The sequence shown here is derived from an EMBL/GenBank/DDBJ whole genome shotgun (WGS) entry which is preliminary data.</text>
</comment>
<feature type="region of interest" description="Disordered" evidence="1">
    <location>
        <begin position="412"/>
        <end position="481"/>
    </location>
</feature>
<reference evidence="2 3" key="1">
    <citation type="submission" date="2020-12" db="EMBL/GenBank/DDBJ databases">
        <title>Metabolic potential, ecology and presence of endohyphal bacteria is reflected in genomic diversity of Mucoromycotina.</title>
        <authorList>
            <person name="Muszewska A."/>
            <person name="Okrasinska A."/>
            <person name="Steczkiewicz K."/>
            <person name="Drgas O."/>
            <person name="Orlowska M."/>
            <person name="Perlinska-Lenart U."/>
            <person name="Aleksandrzak-Piekarczyk T."/>
            <person name="Szatraj K."/>
            <person name="Zielenkiewicz U."/>
            <person name="Pilsyk S."/>
            <person name="Malc E."/>
            <person name="Mieczkowski P."/>
            <person name="Kruszewska J.S."/>
            <person name="Biernat P."/>
            <person name="Pawlowska J."/>
        </authorList>
    </citation>
    <scope>NUCLEOTIDE SEQUENCE [LARGE SCALE GENOMIC DNA]</scope>
    <source>
        <strain evidence="2 3">CBS 142.35</strain>
    </source>
</reference>
<accession>A0A8H7RWJ5</accession>
<feature type="compositionally biased region" description="Low complexity" evidence="1">
    <location>
        <begin position="449"/>
        <end position="467"/>
    </location>
</feature>
<evidence type="ECO:0008006" key="4">
    <source>
        <dbReference type="Google" id="ProtNLM"/>
    </source>
</evidence>
<dbReference type="EMBL" id="JAEPRB010000326">
    <property type="protein sequence ID" value="KAG2217123.1"/>
    <property type="molecule type" value="Genomic_DNA"/>
</dbReference>
<dbReference type="AlphaFoldDB" id="A0A8H7RWJ5"/>
<feature type="compositionally biased region" description="Basic and acidic residues" evidence="1">
    <location>
        <begin position="433"/>
        <end position="443"/>
    </location>
</feature>
<protein>
    <recommendedName>
        <fullName evidence="4">MULE transposase domain-containing protein</fullName>
    </recommendedName>
</protein>
<dbReference type="Proteomes" id="UP000646827">
    <property type="component" value="Unassembled WGS sequence"/>
</dbReference>
<feature type="compositionally biased region" description="Basic and acidic residues" evidence="1">
    <location>
        <begin position="469"/>
        <end position="481"/>
    </location>
</feature>
<evidence type="ECO:0000313" key="3">
    <source>
        <dbReference type="Proteomes" id="UP000646827"/>
    </source>
</evidence>
<gene>
    <name evidence="2" type="ORF">INT45_009340</name>
</gene>
<organism evidence="2 3">
    <name type="scientific">Circinella minor</name>
    <dbReference type="NCBI Taxonomy" id="1195481"/>
    <lineage>
        <taxon>Eukaryota</taxon>
        <taxon>Fungi</taxon>
        <taxon>Fungi incertae sedis</taxon>
        <taxon>Mucoromycota</taxon>
        <taxon>Mucoromycotina</taxon>
        <taxon>Mucoromycetes</taxon>
        <taxon>Mucorales</taxon>
        <taxon>Lichtheimiaceae</taxon>
        <taxon>Circinella</taxon>
    </lineage>
</organism>
<dbReference type="OrthoDB" id="2289902at2759"/>
<keyword evidence="3" id="KW-1185">Reference proteome</keyword>
<sequence>MSTKLKTDDWCEKSSCQACHTPLTHIQCSYVAIFTFSGDTCRLTPGHKEGQNVHPHDSFVPKKLSPQQADKFHGMVKNGATPSELQMGMSKRTYYLGNASEIHPGFENIEKLQYERKKILKASPIEQPKMNSSIENSRRISRLYYSTMVNESGYYLCTSVMYCEVLQSHPIAFGAVLDGITAKNFDVYYQALFNAYEIVFPQDPDKENGKNILGFLQDFSQAQHKGVISAYKWQTKNSKEEGLKYLKGCTVHYERNARKLAETYANDMHDGSRKQMKKMRKLLFGLRMVETEAQYNKIWGKVLEMYPKSKHFVSRLLHHYCFTTNAVESFHNKLYHLIKKNQPLNNNLRSVLQYTEHGKKALSHFIKGARFYYESSSDNSREDDVNNVQGNISDEITDDELELDNIHVSMNEVWSPDDYPDGLDSTSSDDDDHEQRMSDEENTSRPSISSEDSSNSENKNENENNMSSEEEKKEEARTYKNNNYDDRVRGLKRLREFVWSSTRFDQSFNDAAEFFQFYAENMPDRLQAAFGARVRCRITCTSNAFHIQEHHERNNNQIMIYVKPSNLNRRFQDYDEQEKTKEL</sequence>
<evidence type="ECO:0000256" key="1">
    <source>
        <dbReference type="SAM" id="MobiDB-lite"/>
    </source>
</evidence>
<name>A0A8H7RWJ5_9FUNG</name>
<evidence type="ECO:0000313" key="2">
    <source>
        <dbReference type="EMBL" id="KAG2217123.1"/>
    </source>
</evidence>